<dbReference type="AlphaFoldDB" id="A0A8S0ZM38"/>
<accession>A0A8S0ZM38</accession>
<feature type="region of interest" description="Disordered" evidence="5">
    <location>
        <begin position="1"/>
        <end position="22"/>
    </location>
</feature>
<protein>
    <recommendedName>
        <fullName evidence="7">ABC transmembrane type-1 domain-containing protein</fullName>
    </recommendedName>
</protein>
<evidence type="ECO:0000256" key="3">
    <source>
        <dbReference type="ARBA" id="ARBA00022989"/>
    </source>
</evidence>
<proteinExistence type="predicted"/>
<comment type="caution">
    <text evidence="8">The sequence shown here is derived from an EMBL/GenBank/DDBJ whole genome shotgun (WGS) entry which is preliminary data.</text>
</comment>
<keyword evidence="2 6" id="KW-0812">Transmembrane</keyword>
<evidence type="ECO:0000313" key="8">
    <source>
        <dbReference type="EMBL" id="CAB3235151.1"/>
    </source>
</evidence>
<dbReference type="SUPFAM" id="SSF90123">
    <property type="entry name" value="ABC transporter transmembrane region"/>
    <property type="match status" value="1"/>
</dbReference>
<dbReference type="GO" id="GO:0005524">
    <property type="term" value="F:ATP binding"/>
    <property type="evidence" value="ECO:0007669"/>
    <property type="project" value="InterPro"/>
</dbReference>
<dbReference type="PANTHER" id="PTHR43394">
    <property type="entry name" value="ATP-DEPENDENT PERMEASE MDL1, MITOCHONDRIAL"/>
    <property type="match status" value="1"/>
</dbReference>
<feature type="transmembrane region" description="Helical" evidence="6">
    <location>
        <begin position="62"/>
        <end position="89"/>
    </location>
</feature>
<evidence type="ECO:0000313" key="9">
    <source>
        <dbReference type="Proteomes" id="UP000494256"/>
    </source>
</evidence>
<evidence type="ECO:0000256" key="6">
    <source>
        <dbReference type="SAM" id="Phobius"/>
    </source>
</evidence>
<organism evidence="8 9">
    <name type="scientific">Arctia plantaginis</name>
    <name type="common">Wood tiger moth</name>
    <name type="synonym">Phalaena plantaginis</name>
    <dbReference type="NCBI Taxonomy" id="874455"/>
    <lineage>
        <taxon>Eukaryota</taxon>
        <taxon>Metazoa</taxon>
        <taxon>Ecdysozoa</taxon>
        <taxon>Arthropoda</taxon>
        <taxon>Hexapoda</taxon>
        <taxon>Insecta</taxon>
        <taxon>Pterygota</taxon>
        <taxon>Neoptera</taxon>
        <taxon>Endopterygota</taxon>
        <taxon>Lepidoptera</taxon>
        <taxon>Glossata</taxon>
        <taxon>Ditrysia</taxon>
        <taxon>Noctuoidea</taxon>
        <taxon>Erebidae</taxon>
        <taxon>Arctiinae</taxon>
        <taxon>Arctia</taxon>
    </lineage>
</organism>
<keyword evidence="3 6" id="KW-1133">Transmembrane helix</keyword>
<dbReference type="OrthoDB" id="7423265at2759"/>
<dbReference type="InterPro" id="IPR039421">
    <property type="entry name" value="Type_1_exporter"/>
</dbReference>
<sequence length="200" mass="22064">MTETGSKENKTDKAKKNEEKNEPIHRPTAIVLTYPVLSAFGGGRRLFNATREENMEALVEDAVALAISTFVTAGIAMLLTTLGVGLINWSALRQITTIRQLFLKAVLRQDMSWFDTDTEFNLASKMSENLAKLKEGNGRKTRSRFKLAGNSSAVALSNYQTKSATREMESYSQAGKHAEEILKSVRTVAAFGGEAKEVER</sequence>
<evidence type="ECO:0000256" key="5">
    <source>
        <dbReference type="SAM" id="MobiDB-lite"/>
    </source>
</evidence>
<dbReference type="Pfam" id="PF00664">
    <property type="entry name" value="ABC_membrane"/>
    <property type="match status" value="2"/>
</dbReference>
<dbReference type="GO" id="GO:0140359">
    <property type="term" value="F:ABC-type transporter activity"/>
    <property type="evidence" value="ECO:0007669"/>
    <property type="project" value="InterPro"/>
</dbReference>
<keyword evidence="4 6" id="KW-0472">Membrane</keyword>
<dbReference type="Proteomes" id="UP000494256">
    <property type="component" value="Unassembled WGS sequence"/>
</dbReference>
<dbReference type="InterPro" id="IPR011527">
    <property type="entry name" value="ABC1_TM_dom"/>
</dbReference>
<comment type="subcellular location">
    <subcellularLocation>
        <location evidence="1">Membrane</location>
        <topology evidence="1">Multi-pass membrane protein</topology>
    </subcellularLocation>
</comment>
<dbReference type="PROSITE" id="PS50929">
    <property type="entry name" value="ABC_TM1F"/>
    <property type="match status" value="1"/>
</dbReference>
<dbReference type="Gene3D" id="1.20.1560.10">
    <property type="entry name" value="ABC transporter type 1, transmembrane domain"/>
    <property type="match status" value="1"/>
</dbReference>
<evidence type="ECO:0000259" key="7">
    <source>
        <dbReference type="PROSITE" id="PS50929"/>
    </source>
</evidence>
<gene>
    <name evidence="8" type="ORF">APLA_LOCUS6892</name>
</gene>
<feature type="domain" description="ABC transmembrane type-1" evidence="7">
    <location>
        <begin position="153"/>
        <end position="200"/>
    </location>
</feature>
<dbReference type="InterPro" id="IPR036640">
    <property type="entry name" value="ABC1_TM_sf"/>
</dbReference>
<name>A0A8S0ZM38_ARCPL</name>
<evidence type="ECO:0000256" key="2">
    <source>
        <dbReference type="ARBA" id="ARBA00022692"/>
    </source>
</evidence>
<reference evidence="8 9" key="1">
    <citation type="submission" date="2020-04" db="EMBL/GenBank/DDBJ databases">
        <authorList>
            <person name="Wallbank WR R."/>
            <person name="Pardo Diaz C."/>
            <person name="Kozak K."/>
            <person name="Martin S."/>
            <person name="Jiggins C."/>
            <person name="Moest M."/>
            <person name="Warren A I."/>
            <person name="Byers J.R.P. K."/>
            <person name="Montejo-Kovacevich G."/>
            <person name="Yen C E."/>
        </authorList>
    </citation>
    <scope>NUCLEOTIDE SEQUENCE [LARGE SCALE GENOMIC DNA]</scope>
</reference>
<evidence type="ECO:0000256" key="4">
    <source>
        <dbReference type="ARBA" id="ARBA00023136"/>
    </source>
</evidence>
<dbReference type="EMBL" id="CADEBD010000298">
    <property type="protein sequence ID" value="CAB3235151.1"/>
    <property type="molecule type" value="Genomic_DNA"/>
</dbReference>
<dbReference type="GO" id="GO:0016020">
    <property type="term" value="C:membrane"/>
    <property type="evidence" value="ECO:0007669"/>
    <property type="project" value="UniProtKB-SubCell"/>
</dbReference>
<evidence type="ECO:0000256" key="1">
    <source>
        <dbReference type="ARBA" id="ARBA00004141"/>
    </source>
</evidence>